<dbReference type="GO" id="GO:0005576">
    <property type="term" value="C:extracellular region"/>
    <property type="evidence" value="ECO:0007669"/>
    <property type="project" value="GOC"/>
</dbReference>
<dbReference type="GO" id="GO:0036159">
    <property type="term" value="P:inner dynein arm assembly"/>
    <property type="evidence" value="ECO:0007669"/>
    <property type="project" value="TreeGrafter"/>
</dbReference>
<dbReference type="GO" id="GO:0007368">
    <property type="term" value="P:determination of left/right symmetry"/>
    <property type="evidence" value="ECO:0007669"/>
    <property type="project" value="TreeGrafter"/>
</dbReference>
<dbReference type="AlphaFoldDB" id="A0AAN7SQS2"/>
<comment type="caution">
    <text evidence="2">The sequence shown here is derived from an EMBL/GenBank/DDBJ whole genome shotgun (WGS) entry which is preliminary data.</text>
</comment>
<feature type="domain" description="Dynein attachment factor N-terminal" evidence="1">
    <location>
        <begin position="8"/>
        <end position="72"/>
    </location>
</feature>
<reference evidence="3" key="1">
    <citation type="submission" date="2023-01" db="EMBL/GenBank/DDBJ databases">
        <title>Key to firefly adult light organ development and bioluminescence: homeobox transcription factors regulate luciferase expression and transportation to peroxisome.</title>
        <authorList>
            <person name="Fu X."/>
        </authorList>
    </citation>
    <scope>NUCLEOTIDE SEQUENCE [LARGE SCALE GENOMIC DNA]</scope>
</reference>
<accession>A0AAN7SQS2</accession>
<dbReference type="InterPro" id="IPR042422">
    <property type="entry name" value="CC103"/>
</dbReference>
<evidence type="ECO:0000313" key="3">
    <source>
        <dbReference type="Proteomes" id="UP001353858"/>
    </source>
</evidence>
<evidence type="ECO:0000259" key="1">
    <source>
        <dbReference type="Pfam" id="PF15867"/>
    </source>
</evidence>
<dbReference type="PANTHER" id="PTHR28572">
    <property type="entry name" value="COILED-COIL DOMAIN-CONTAINING PROTEIN 103"/>
    <property type="match status" value="1"/>
</dbReference>
<proteinExistence type="predicted"/>
<dbReference type="Proteomes" id="UP001353858">
    <property type="component" value="Unassembled WGS sequence"/>
</dbReference>
<keyword evidence="3" id="KW-1185">Reference proteome</keyword>
<evidence type="ECO:0000313" key="2">
    <source>
        <dbReference type="EMBL" id="KAK4884803.1"/>
    </source>
</evidence>
<dbReference type="InterPro" id="IPR031733">
    <property type="entry name" value="Dynein_attach_N"/>
</dbReference>
<dbReference type="GO" id="GO:0003351">
    <property type="term" value="P:epithelial cilium movement involved in extracellular fluid movement"/>
    <property type="evidence" value="ECO:0007669"/>
    <property type="project" value="TreeGrafter"/>
</dbReference>
<gene>
    <name evidence="2" type="ORF">RN001_001074</name>
</gene>
<organism evidence="2 3">
    <name type="scientific">Aquatica leii</name>
    <dbReference type="NCBI Taxonomy" id="1421715"/>
    <lineage>
        <taxon>Eukaryota</taxon>
        <taxon>Metazoa</taxon>
        <taxon>Ecdysozoa</taxon>
        <taxon>Arthropoda</taxon>
        <taxon>Hexapoda</taxon>
        <taxon>Insecta</taxon>
        <taxon>Pterygota</taxon>
        <taxon>Neoptera</taxon>
        <taxon>Endopterygota</taxon>
        <taxon>Coleoptera</taxon>
        <taxon>Polyphaga</taxon>
        <taxon>Elateriformia</taxon>
        <taxon>Elateroidea</taxon>
        <taxon>Lampyridae</taxon>
        <taxon>Luciolinae</taxon>
        <taxon>Aquatica</taxon>
    </lineage>
</organism>
<dbReference type="PANTHER" id="PTHR28572:SF1">
    <property type="entry name" value="COILED-COIL DOMAIN-CONTAINING PROTEIN 103"/>
    <property type="match status" value="1"/>
</dbReference>
<dbReference type="EMBL" id="JARPUR010000001">
    <property type="protein sequence ID" value="KAK4884803.1"/>
    <property type="molecule type" value="Genomic_DNA"/>
</dbReference>
<dbReference type="GO" id="GO:0036157">
    <property type="term" value="C:outer dynein arm"/>
    <property type="evidence" value="ECO:0007669"/>
    <property type="project" value="InterPro"/>
</dbReference>
<dbReference type="Pfam" id="PF15867">
    <property type="entry name" value="Dynein_attach_N"/>
    <property type="match status" value="1"/>
</dbReference>
<name>A0AAN7SQS2_9COLE</name>
<sequence>MTKNISKIDNKQLLEELQLAISADKLYWIRNEAKIKACTTSKNYDDFRETVAAAHLMPVSKQDWKKKLNTWNTAAKDKDDE</sequence>
<protein>
    <recommendedName>
        <fullName evidence="1">Dynein attachment factor N-terminal domain-containing protein</fullName>
    </recommendedName>
</protein>